<dbReference type="PANTHER" id="PTHR12788:SF10">
    <property type="entry name" value="PROTEIN-TYROSINE SULFOTRANSFERASE"/>
    <property type="match status" value="1"/>
</dbReference>
<dbReference type="InterPro" id="IPR027417">
    <property type="entry name" value="P-loop_NTPase"/>
</dbReference>
<feature type="domain" description="Aspartyl/asparaginy/proline hydroxylase" evidence="2">
    <location>
        <begin position="62"/>
        <end position="166"/>
    </location>
</feature>
<dbReference type="PANTHER" id="PTHR12788">
    <property type="entry name" value="PROTEIN-TYROSINE SULFOTRANSFERASE 2"/>
    <property type="match status" value="1"/>
</dbReference>
<accession>A0A829Y7L1</accession>
<dbReference type="InterPro" id="IPR026634">
    <property type="entry name" value="TPST-like"/>
</dbReference>
<dbReference type="Pfam" id="PF05118">
    <property type="entry name" value="Asp_Arg_Hydrox"/>
    <property type="match status" value="1"/>
</dbReference>
<proteinExistence type="predicted"/>
<evidence type="ECO:0000256" key="1">
    <source>
        <dbReference type="ARBA" id="ARBA00022679"/>
    </source>
</evidence>
<dbReference type="AlphaFoldDB" id="A0A829Y7L1"/>
<organism evidence="3 4">
    <name type="scientific">Steroidobacter agaridevorans</name>
    <dbReference type="NCBI Taxonomy" id="2695856"/>
    <lineage>
        <taxon>Bacteria</taxon>
        <taxon>Pseudomonadati</taxon>
        <taxon>Pseudomonadota</taxon>
        <taxon>Gammaproteobacteria</taxon>
        <taxon>Steroidobacterales</taxon>
        <taxon>Steroidobacteraceae</taxon>
        <taxon>Steroidobacter</taxon>
    </lineage>
</organism>
<dbReference type="Gene3D" id="3.40.50.300">
    <property type="entry name" value="P-loop containing nucleotide triphosphate hydrolases"/>
    <property type="match status" value="1"/>
</dbReference>
<dbReference type="Proteomes" id="UP000445000">
    <property type="component" value="Unassembled WGS sequence"/>
</dbReference>
<sequence>MRLPKPFYRLPWRFDVERLRAEVAALPAEAWARHPNDIKGNSAARLISVDGGENDDVNGRMQATAHLQQSPYIRQILASFGVVWSRSRLLRLAPGAIVPEHADINYHWFTRVRLHIPIATRPEVRFYCADQVVHMAAGEAWVFDNWRPHRVENFTTDERIHLVADTSGSANFWQLVAQSDNPAAPVRQVPYIPDRQLSPLMERARLAPVMTPGEIDFLILDLRSELIAQETIPDGRARLVRYHGLLEAFCKDWRQLYALYGDEPDGWPEFVRLRDSIRNASRELSEGLLMRTNRVAAHQVLEGRVLRAMLSLPQQPASAPAPSRARTTKLEAPIFIVSAPRSGSTLLFETLAASSQLCTVGGEAHWLVEGIESLRPGAPGVDSNRLTAEHASDAIADDIRQEILSRLRDHTGQPLPEPGQRWFLEKTPKNSLRIPFFNRIFPDARFVFLWRDPRENISSIIEAWRSGQWRTYPKLDGFDGPWSMLLPPGWRGMNGRPLAEIAAWQWDRTNAHILDDLQRLGAERWAVVEYANLLRDPAATVARLCEFLRLPVDSALAERLSAPLPPSRYTLTAPAADKWRTNEAQIAPVLPSVQATWDRLRALS</sequence>
<evidence type="ECO:0000259" key="2">
    <source>
        <dbReference type="Pfam" id="PF05118"/>
    </source>
</evidence>
<dbReference type="RefSeq" id="WP_161810830.1">
    <property type="nucleotide sequence ID" value="NZ_BLJN01000001.1"/>
</dbReference>
<dbReference type="SUPFAM" id="SSF51197">
    <property type="entry name" value="Clavaminate synthase-like"/>
    <property type="match status" value="1"/>
</dbReference>
<name>A0A829Y7L1_9GAMM</name>
<dbReference type="Gene3D" id="2.60.120.330">
    <property type="entry name" value="B-lactam Antibiotic, Isopenicillin N Synthase, Chain"/>
    <property type="match status" value="1"/>
</dbReference>
<gene>
    <name evidence="3" type="ORF">GCM10011487_10010</name>
</gene>
<dbReference type="SUPFAM" id="SSF52540">
    <property type="entry name" value="P-loop containing nucleoside triphosphate hydrolases"/>
    <property type="match status" value="1"/>
</dbReference>
<evidence type="ECO:0000313" key="3">
    <source>
        <dbReference type="EMBL" id="GFE79001.1"/>
    </source>
</evidence>
<dbReference type="Pfam" id="PF13469">
    <property type="entry name" value="Sulfotransfer_3"/>
    <property type="match status" value="1"/>
</dbReference>
<protein>
    <recommendedName>
        <fullName evidence="2">Aspartyl/asparaginy/proline hydroxylase domain-containing protein</fullName>
    </recommendedName>
</protein>
<dbReference type="GO" id="GO:0008476">
    <property type="term" value="F:protein-tyrosine sulfotransferase activity"/>
    <property type="evidence" value="ECO:0007669"/>
    <property type="project" value="InterPro"/>
</dbReference>
<keyword evidence="1" id="KW-0808">Transferase</keyword>
<dbReference type="EMBL" id="BLJN01000001">
    <property type="protein sequence ID" value="GFE79001.1"/>
    <property type="molecule type" value="Genomic_DNA"/>
</dbReference>
<dbReference type="InterPro" id="IPR027443">
    <property type="entry name" value="IPNS-like_sf"/>
</dbReference>
<keyword evidence="4" id="KW-1185">Reference proteome</keyword>
<reference evidence="4" key="1">
    <citation type="submission" date="2020-01" db="EMBL/GenBank/DDBJ databases">
        <title>'Steroidobacter agaridevorans' sp. nov., agar-degrading bacteria isolated from rhizosphere soils.</title>
        <authorList>
            <person name="Ikenaga M."/>
            <person name="Kataoka M."/>
            <person name="Murouchi A."/>
            <person name="Katsuragi S."/>
            <person name="Sakai M."/>
        </authorList>
    </citation>
    <scope>NUCLEOTIDE SEQUENCE [LARGE SCALE GENOMIC DNA]</scope>
    <source>
        <strain evidence="4">YU21-B</strain>
    </source>
</reference>
<comment type="caution">
    <text evidence="3">The sequence shown here is derived from an EMBL/GenBank/DDBJ whole genome shotgun (WGS) entry which is preliminary data.</text>
</comment>
<dbReference type="InterPro" id="IPR007803">
    <property type="entry name" value="Asp/Arg/Pro-Hydrxlase"/>
</dbReference>
<evidence type="ECO:0000313" key="4">
    <source>
        <dbReference type="Proteomes" id="UP000445000"/>
    </source>
</evidence>